<accession>A0ABM9I3G7</accession>
<name>A0ABM9I3G7_9GAMM</name>
<dbReference type="PANTHER" id="PTHR38036">
    <property type="entry name" value="UPF0250 PROTEIN YBED"/>
    <property type="match status" value="1"/>
</dbReference>
<organism evidence="3 4">
    <name type="scientific">Methylocaldum szegediense</name>
    <dbReference type="NCBI Taxonomy" id="73780"/>
    <lineage>
        <taxon>Bacteria</taxon>
        <taxon>Pseudomonadati</taxon>
        <taxon>Pseudomonadota</taxon>
        <taxon>Gammaproteobacteria</taxon>
        <taxon>Methylococcales</taxon>
        <taxon>Methylococcaceae</taxon>
        <taxon>Methylocaldum</taxon>
    </lineage>
</organism>
<comment type="similarity">
    <text evidence="1 2">Belongs to the UPF0250 family.</text>
</comment>
<sequence>MNTEIRATLLQFPCEFPIKAFGHNRPNFDGLIVEIVRRHVPNLSEGAVTARPSHGGKYTAVTVTIRAESQAQLDAIYQDLTRCNEVLMAL</sequence>
<evidence type="ECO:0000256" key="1">
    <source>
        <dbReference type="ARBA" id="ARBA00008460"/>
    </source>
</evidence>
<protein>
    <recommendedName>
        <fullName evidence="2">UPF0250 protein MSZNOR_2811</fullName>
    </recommendedName>
</protein>
<dbReference type="EMBL" id="OX458333">
    <property type="protein sequence ID" value="CAI8867216.1"/>
    <property type="molecule type" value="Genomic_DNA"/>
</dbReference>
<dbReference type="InterPro" id="IPR007454">
    <property type="entry name" value="UPF0250_YbeD-like"/>
</dbReference>
<dbReference type="Pfam" id="PF04359">
    <property type="entry name" value="DUF493"/>
    <property type="match status" value="1"/>
</dbReference>
<evidence type="ECO:0000256" key="2">
    <source>
        <dbReference type="HAMAP-Rule" id="MF_00659"/>
    </source>
</evidence>
<dbReference type="SUPFAM" id="SSF117991">
    <property type="entry name" value="YbeD/HP0495-like"/>
    <property type="match status" value="1"/>
</dbReference>
<dbReference type="HAMAP" id="MF_00659">
    <property type="entry name" value="UPF0250"/>
    <property type="match status" value="1"/>
</dbReference>
<dbReference type="PANTHER" id="PTHR38036:SF1">
    <property type="entry name" value="UPF0250 PROTEIN YBED"/>
    <property type="match status" value="1"/>
</dbReference>
<proteinExistence type="inferred from homology"/>
<reference evidence="3 4" key="1">
    <citation type="submission" date="2023-03" db="EMBL/GenBank/DDBJ databases">
        <authorList>
            <person name="Pearce D."/>
        </authorList>
    </citation>
    <scope>NUCLEOTIDE SEQUENCE [LARGE SCALE GENOMIC DNA]</scope>
    <source>
        <strain evidence="3">Msz</strain>
    </source>
</reference>
<keyword evidence="4" id="KW-1185">Reference proteome</keyword>
<evidence type="ECO:0000313" key="3">
    <source>
        <dbReference type="EMBL" id="CAI8867216.1"/>
    </source>
</evidence>
<gene>
    <name evidence="3" type="ORF">MSZNOR_2811</name>
</gene>
<dbReference type="InterPro" id="IPR027471">
    <property type="entry name" value="YbeD-like_sf"/>
</dbReference>
<evidence type="ECO:0000313" key="4">
    <source>
        <dbReference type="Proteomes" id="UP001162030"/>
    </source>
</evidence>
<dbReference type="RefSeq" id="WP_026611341.1">
    <property type="nucleotide sequence ID" value="NZ_OX458333.1"/>
</dbReference>
<dbReference type="Gene3D" id="3.30.70.260">
    <property type="match status" value="1"/>
</dbReference>
<dbReference type="Proteomes" id="UP001162030">
    <property type="component" value="Chromosome"/>
</dbReference>